<gene>
    <name evidence="3" type="ORF">QWZ18_26190</name>
</gene>
<feature type="signal peptide" evidence="2">
    <location>
        <begin position="1"/>
        <end position="21"/>
    </location>
</feature>
<sequence>MAVLRHALILGLLLGAAPALAQSPAPNPGVGASPSTATSPTASPSAPPAGGRRITATGQTKPPGTGAALPPHTVNEAEMIKAQKAAEARSKAWDSKMRNTMGSICHGC</sequence>
<protein>
    <submittedName>
        <fullName evidence="3">Uncharacterized protein</fullName>
    </submittedName>
</protein>
<accession>A0ABT8AWG0</accession>
<reference evidence="4" key="1">
    <citation type="journal article" date="2019" name="Int. J. Syst. Evol. Microbiol.">
        <title>The Global Catalogue of Microorganisms (GCM) 10K type strain sequencing project: providing services to taxonomists for standard genome sequencing and annotation.</title>
        <authorList>
            <consortium name="The Broad Institute Genomics Platform"/>
            <consortium name="The Broad Institute Genome Sequencing Center for Infectious Disease"/>
            <person name="Wu L."/>
            <person name="Ma J."/>
        </authorList>
    </citation>
    <scope>NUCLEOTIDE SEQUENCE [LARGE SCALE GENOMIC DNA]</scope>
    <source>
        <strain evidence="4">CECT 7806</strain>
    </source>
</reference>
<feature type="compositionally biased region" description="Low complexity" evidence="1">
    <location>
        <begin position="32"/>
        <end position="44"/>
    </location>
</feature>
<keyword evidence="2" id="KW-0732">Signal</keyword>
<evidence type="ECO:0000256" key="2">
    <source>
        <dbReference type="SAM" id="SignalP"/>
    </source>
</evidence>
<dbReference type="Proteomes" id="UP001244297">
    <property type="component" value="Unassembled WGS sequence"/>
</dbReference>
<organism evidence="3 4">
    <name type="scientific">Methylobacterium longum</name>
    <dbReference type="NCBI Taxonomy" id="767694"/>
    <lineage>
        <taxon>Bacteria</taxon>
        <taxon>Pseudomonadati</taxon>
        <taxon>Pseudomonadota</taxon>
        <taxon>Alphaproteobacteria</taxon>
        <taxon>Hyphomicrobiales</taxon>
        <taxon>Methylobacteriaceae</taxon>
        <taxon>Methylobacterium</taxon>
    </lineage>
</organism>
<evidence type="ECO:0000313" key="3">
    <source>
        <dbReference type="EMBL" id="MDN3574080.1"/>
    </source>
</evidence>
<dbReference type="RefSeq" id="WP_238290209.1">
    <property type="nucleotide sequence ID" value="NZ_BPQS01000021.1"/>
</dbReference>
<comment type="caution">
    <text evidence="3">The sequence shown here is derived from an EMBL/GenBank/DDBJ whole genome shotgun (WGS) entry which is preliminary data.</text>
</comment>
<proteinExistence type="predicted"/>
<dbReference type="EMBL" id="JAUFPT010000093">
    <property type="protein sequence ID" value="MDN3574080.1"/>
    <property type="molecule type" value="Genomic_DNA"/>
</dbReference>
<evidence type="ECO:0000256" key="1">
    <source>
        <dbReference type="SAM" id="MobiDB-lite"/>
    </source>
</evidence>
<name>A0ABT8AWG0_9HYPH</name>
<keyword evidence="4" id="KW-1185">Reference proteome</keyword>
<feature type="region of interest" description="Disordered" evidence="1">
    <location>
        <begin position="20"/>
        <end position="73"/>
    </location>
</feature>
<feature type="chain" id="PRO_5045723157" evidence="2">
    <location>
        <begin position="22"/>
        <end position="108"/>
    </location>
</feature>
<evidence type="ECO:0000313" key="4">
    <source>
        <dbReference type="Proteomes" id="UP001244297"/>
    </source>
</evidence>